<accession>A0ABU0ISV4</accession>
<feature type="chain" id="PRO_5046470746" description="DUF4440 domain-containing protein" evidence="1">
    <location>
        <begin position="27"/>
        <end position="177"/>
    </location>
</feature>
<organism evidence="3 4">
    <name type="scientific">Caulobacter ginsengisoli</name>
    <dbReference type="NCBI Taxonomy" id="400775"/>
    <lineage>
        <taxon>Bacteria</taxon>
        <taxon>Pseudomonadati</taxon>
        <taxon>Pseudomonadota</taxon>
        <taxon>Alphaproteobacteria</taxon>
        <taxon>Caulobacterales</taxon>
        <taxon>Caulobacteraceae</taxon>
        <taxon>Caulobacter</taxon>
    </lineage>
</organism>
<gene>
    <name evidence="3" type="ORF">QO010_001885</name>
</gene>
<protein>
    <recommendedName>
        <fullName evidence="2">DUF4440 domain-containing protein</fullName>
    </recommendedName>
</protein>
<evidence type="ECO:0000313" key="3">
    <source>
        <dbReference type="EMBL" id="MDQ0464114.1"/>
    </source>
</evidence>
<dbReference type="Pfam" id="PF14534">
    <property type="entry name" value="DUF4440"/>
    <property type="match status" value="1"/>
</dbReference>
<dbReference type="Proteomes" id="UP001228905">
    <property type="component" value="Unassembled WGS sequence"/>
</dbReference>
<feature type="domain" description="DUF4440" evidence="2">
    <location>
        <begin position="34"/>
        <end position="142"/>
    </location>
</feature>
<proteinExistence type="predicted"/>
<dbReference type="InterPro" id="IPR032710">
    <property type="entry name" value="NTF2-like_dom_sf"/>
</dbReference>
<sequence length="177" mass="19332">MISRLGRAMAAALMLCVLGVCGPVFAGPDEEALAKIEYDFANMQITKDPATIERMAGIMDAGFRFTDPARRDWGASKEQVLMTIRSDKLVIASTDFRPFTIRIFGSTAIVEGVNSSTGAFDGRDISGTFAWVDVFEKRDGRWIWLFSQSGFIGDKLSDKEACDAACPGLQPGFSLKK</sequence>
<name>A0ABU0ISV4_9CAUL</name>
<dbReference type="RefSeq" id="WP_307348517.1">
    <property type="nucleotide sequence ID" value="NZ_JAUSVS010000002.1"/>
</dbReference>
<dbReference type="EMBL" id="JAUSVS010000002">
    <property type="protein sequence ID" value="MDQ0464114.1"/>
    <property type="molecule type" value="Genomic_DNA"/>
</dbReference>
<evidence type="ECO:0000256" key="1">
    <source>
        <dbReference type="SAM" id="SignalP"/>
    </source>
</evidence>
<evidence type="ECO:0000259" key="2">
    <source>
        <dbReference type="Pfam" id="PF14534"/>
    </source>
</evidence>
<feature type="signal peptide" evidence="1">
    <location>
        <begin position="1"/>
        <end position="26"/>
    </location>
</feature>
<reference evidence="3 4" key="1">
    <citation type="submission" date="2023-07" db="EMBL/GenBank/DDBJ databases">
        <title>Genomic Encyclopedia of Type Strains, Phase IV (KMG-IV): sequencing the most valuable type-strain genomes for metagenomic binning, comparative biology and taxonomic classification.</title>
        <authorList>
            <person name="Goeker M."/>
        </authorList>
    </citation>
    <scope>NUCLEOTIDE SEQUENCE [LARGE SCALE GENOMIC DNA]</scope>
    <source>
        <strain evidence="3 4">DSM 18695</strain>
    </source>
</reference>
<dbReference type="SUPFAM" id="SSF54427">
    <property type="entry name" value="NTF2-like"/>
    <property type="match status" value="1"/>
</dbReference>
<dbReference type="InterPro" id="IPR027843">
    <property type="entry name" value="DUF4440"/>
</dbReference>
<evidence type="ECO:0000313" key="4">
    <source>
        <dbReference type="Proteomes" id="UP001228905"/>
    </source>
</evidence>
<comment type="caution">
    <text evidence="3">The sequence shown here is derived from an EMBL/GenBank/DDBJ whole genome shotgun (WGS) entry which is preliminary data.</text>
</comment>
<keyword evidence="4" id="KW-1185">Reference proteome</keyword>
<keyword evidence="1" id="KW-0732">Signal</keyword>
<dbReference type="Gene3D" id="3.10.450.50">
    <property type="match status" value="1"/>
</dbReference>